<evidence type="ECO:0000313" key="1">
    <source>
        <dbReference type="EMBL" id="KAH1038726.1"/>
    </source>
</evidence>
<protein>
    <submittedName>
        <fullName evidence="1">Uncharacterized protein</fullName>
    </submittedName>
</protein>
<proteinExistence type="predicted"/>
<dbReference type="AlphaFoldDB" id="A0A9D3ZIB6"/>
<reference evidence="1 2" key="1">
    <citation type="journal article" date="2021" name="Plant Biotechnol. J.">
        <title>Multi-omics assisted identification of the key and species-specific regulatory components of drought-tolerant mechanisms in Gossypium stocksii.</title>
        <authorList>
            <person name="Yu D."/>
            <person name="Ke L."/>
            <person name="Zhang D."/>
            <person name="Wu Y."/>
            <person name="Sun Y."/>
            <person name="Mei J."/>
            <person name="Sun J."/>
            <person name="Sun Y."/>
        </authorList>
    </citation>
    <scope>NUCLEOTIDE SEQUENCE [LARGE SCALE GENOMIC DNA]</scope>
    <source>
        <strain evidence="2">cv. E1</strain>
        <tissue evidence="1">Leaf</tissue>
    </source>
</reference>
<evidence type="ECO:0000313" key="2">
    <source>
        <dbReference type="Proteomes" id="UP000828251"/>
    </source>
</evidence>
<accession>A0A9D3ZIB6</accession>
<dbReference type="Proteomes" id="UP000828251">
    <property type="component" value="Unassembled WGS sequence"/>
</dbReference>
<comment type="caution">
    <text evidence="1">The sequence shown here is derived from an EMBL/GenBank/DDBJ whole genome shotgun (WGS) entry which is preliminary data.</text>
</comment>
<name>A0A9D3ZIB6_9ROSI</name>
<gene>
    <name evidence="1" type="ORF">J1N35_040469</name>
</gene>
<keyword evidence="2" id="KW-1185">Reference proteome</keyword>
<organism evidence="1 2">
    <name type="scientific">Gossypium stocksii</name>
    <dbReference type="NCBI Taxonomy" id="47602"/>
    <lineage>
        <taxon>Eukaryota</taxon>
        <taxon>Viridiplantae</taxon>
        <taxon>Streptophyta</taxon>
        <taxon>Embryophyta</taxon>
        <taxon>Tracheophyta</taxon>
        <taxon>Spermatophyta</taxon>
        <taxon>Magnoliopsida</taxon>
        <taxon>eudicotyledons</taxon>
        <taxon>Gunneridae</taxon>
        <taxon>Pentapetalae</taxon>
        <taxon>rosids</taxon>
        <taxon>malvids</taxon>
        <taxon>Malvales</taxon>
        <taxon>Malvaceae</taxon>
        <taxon>Malvoideae</taxon>
        <taxon>Gossypium</taxon>
    </lineage>
</organism>
<dbReference type="EMBL" id="JAIQCV010000012">
    <property type="protein sequence ID" value="KAH1038726.1"/>
    <property type="molecule type" value="Genomic_DNA"/>
</dbReference>
<sequence length="100" mass="11498">MKENVSEKISQRCGKRRTKLFYKFPVLSNPIKFSEIELLDNDDVETMVTLYCLLGMIYLIVIETDALGEDGSDNNNCFDHKDEGFSDPDLEDILDNINDE</sequence>